<keyword evidence="2" id="KW-0472">Membrane</keyword>
<dbReference type="SUPFAM" id="SSF56935">
    <property type="entry name" value="Porins"/>
    <property type="match status" value="1"/>
</dbReference>
<evidence type="ECO:0000256" key="2">
    <source>
        <dbReference type="ARBA" id="ARBA00023136"/>
    </source>
</evidence>
<dbReference type="Gene3D" id="2.40.170.20">
    <property type="entry name" value="TonB-dependent receptor, beta-barrel domain"/>
    <property type="match status" value="1"/>
</dbReference>
<protein>
    <submittedName>
        <fullName evidence="4">Uncharacterized protein</fullName>
    </submittedName>
</protein>
<dbReference type="EMBL" id="CP013264">
    <property type="protein sequence ID" value="ALR19094.1"/>
    <property type="molecule type" value="Genomic_DNA"/>
</dbReference>
<evidence type="ECO:0000313" key="5">
    <source>
        <dbReference type="Proteomes" id="UP000056968"/>
    </source>
</evidence>
<accession>A0A0S3EUI8</accession>
<organism evidence="4 5">
    <name type="scientific">Sphingobium baderi</name>
    <dbReference type="NCBI Taxonomy" id="1332080"/>
    <lineage>
        <taxon>Bacteria</taxon>
        <taxon>Pseudomonadati</taxon>
        <taxon>Pseudomonadota</taxon>
        <taxon>Alphaproteobacteria</taxon>
        <taxon>Sphingomonadales</taxon>
        <taxon>Sphingomonadaceae</taxon>
        <taxon>Sphingobium</taxon>
    </lineage>
</organism>
<sequence>MTGIPVQTGIPNGINTGQTPKHSLNLTGVYELELANGGGVTLSADWQYKSRYQLELNDDPAFSSETPGVLNGSISYRTPGDKWQFTVWGKNLTNKDVVIFGNDFRFFSYSFGEAFNPEVRISIPAQPPHG</sequence>
<evidence type="ECO:0000256" key="3">
    <source>
        <dbReference type="ARBA" id="ARBA00023237"/>
    </source>
</evidence>
<comment type="subcellular location">
    <subcellularLocation>
        <location evidence="1">Cell outer membrane</location>
    </subcellularLocation>
</comment>
<dbReference type="RefSeq" id="WP_062061022.1">
    <property type="nucleotide sequence ID" value="NZ_CP013264.1"/>
</dbReference>
<keyword evidence="5" id="KW-1185">Reference proteome</keyword>
<dbReference type="Proteomes" id="UP000056968">
    <property type="component" value="Chromosome"/>
</dbReference>
<dbReference type="GO" id="GO:0009279">
    <property type="term" value="C:cell outer membrane"/>
    <property type="evidence" value="ECO:0007669"/>
    <property type="project" value="UniProtKB-SubCell"/>
</dbReference>
<dbReference type="InterPro" id="IPR036942">
    <property type="entry name" value="Beta-barrel_TonB_sf"/>
</dbReference>
<dbReference type="AlphaFoldDB" id="A0A0S3EUI8"/>
<name>A0A0S3EUI8_9SPHN</name>
<dbReference type="KEGG" id="sbd:ATN00_00975"/>
<reference evidence="4 5" key="1">
    <citation type="submission" date="2015-11" db="EMBL/GenBank/DDBJ databases">
        <title>A Two-component Flavoprotein Monooxygenase System MeaXY Responsible for para-Hydroxylation of 2-Methyl-6-ethylaniline and 2,6-Diethylaniline in Sphingobium baderi DE-13.</title>
        <authorList>
            <person name="Cheng M."/>
            <person name="Meng Q."/>
            <person name="Yang Y."/>
            <person name="Chu C."/>
            <person name="Yan X."/>
            <person name="He J."/>
            <person name="Li S."/>
        </authorList>
    </citation>
    <scope>NUCLEOTIDE SEQUENCE [LARGE SCALE GENOMIC DNA]</scope>
    <source>
        <strain evidence="4 5">DE-13</strain>
    </source>
</reference>
<keyword evidence="3" id="KW-0998">Cell outer membrane</keyword>
<proteinExistence type="predicted"/>
<gene>
    <name evidence="4" type="ORF">ATN00_00975</name>
</gene>
<evidence type="ECO:0000256" key="1">
    <source>
        <dbReference type="ARBA" id="ARBA00004442"/>
    </source>
</evidence>
<evidence type="ECO:0000313" key="4">
    <source>
        <dbReference type="EMBL" id="ALR19094.1"/>
    </source>
</evidence>